<feature type="binding site" evidence="3">
    <location>
        <position position="98"/>
    </location>
    <ligand>
        <name>substrate</name>
    </ligand>
</feature>
<dbReference type="RefSeq" id="WP_066808778.1">
    <property type="nucleotide sequence ID" value="NZ_CP012661.1"/>
</dbReference>
<dbReference type="Proteomes" id="UP000076128">
    <property type="component" value="Chromosome"/>
</dbReference>
<dbReference type="AlphaFoldDB" id="A0A159YYD4"/>
<dbReference type="OrthoDB" id="2633250at2"/>
<evidence type="ECO:0000313" key="6">
    <source>
        <dbReference type="Proteomes" id="UP000076128"/>
    </source>
</evidence>
<dbReference type="GO" id="GO:0004341">
    <property type="term" value="F:gluconolactonase activity"/>
    <property type="evidence" value="ECO:0007669"/>
    <property type="project" value="TreeGrafter"/>
</dbReference>
<evidence type="ECO:0000313" key="5">
    <source>
        <dbReference type="EMBL" id="AMY67492.1"/>
    </source>
</evidence>
<dbReference type="GO" id="GO:0019853">
    <property type="term" value="P:L-ascorbic acid biosynthetic process"/>
    <property type="evidence" value="ECO:0007669"/>
    <property type="project" value="TreeGrafter"/>
</dbReference>
<dbReference type="STRING" id="1335048.AKL17_0230"/>
<dbReference type="PANTHER" id="PTHR10907">
    <property type="entry name" value="REGUCALCIN"/>
    <property type="match status" value="1"/>
</dbReference>
<feature type="binding site" evidence="3">
    <location>
        <position position="191"/>
    </location>
    <ligand>
        <name>a divalent metal cation</name>
        <dbReference type="ChEBI" id="CHEBI:60240"/>
    </ligand>
</feature>
<sequence length="285" mass="30590">MSALVYDSRPCELGEGALWHPERGQLFWFDILGRRLLSQDDSGPLAWQMTERCSAAGWVDHDTLLVASETALFRFDIATGERSDLVAMEADNPATRSNDGRADPWGGFWASTMGLGAEDGQGAIYRYYRGELRQLWGGLTIPNAICFGKDFAHYADTAEGRIYRVALDAEGWPAAAPELFLDLGLEGLNPDGAVIDAEDTLWVALWGAGKVAAYAPDGRFLRSVETGAPHNTCPAFGGAGLHTLFVTSALEGLDARALEAAPRSGMVLCEPDVAAGRAEPAVVLD</sequence>
<dbReference type="PRINTS" id="PR01790">
    <property type="entry name" value="SMP30FAMILY"/>
</dbReference>
<dbReference type="KEGG" id="daa:AKL17_0230"/>
<feature type="domain" description="SMP-30/Gluconolactonase/LRE-like region" evidence="4">
    <location>
        <begin position="13"/>
        <end position="249"/>
    </location>
</feature>
<keyword evidence="3" id="KW-0862">Zinc</keyword>
<dbReference type="PATRIC" id="fig|1335048.3.peg.242"/>
<dbReference type="InterPro" id="IPR013658">
    <property type="entry name" value="SGL"/>
</dbReference>
<organism evidence="5 6">
    <name type="scientific">Frigidibacter mobilis</name>
    <dbReference type="NCBI Taxonomy" id="1335048"/>
    <lineage>
        <taxon>Bacteria</taxon>
        <taxon>Pseudomonadati</taxon>
        <taxon>Pseudomonadota</taxon>
        <taxon>Alphaproteobacteria</taxon>
        <taxon>Rhodobacterales</taxon>
        <taxon>Paracoccaceae</taxon>
        <taxon>Frigidibacter</taxon>
    </lineage>
</organism>
<reference evidence="5 6" key="1">
    <citation type="submission" date="2015-09" db="EMBL/GenBank/DDBJ databases">
        <title>Complete genome sequence of Defluviimonas alba cai42t isolated from an oilfield in Xinjiang.</title>
        <authorList>
            <person name="Geng S."/>
            <person name="Pan X."/>
            <person name="Wu X."/>
        </authorList>
    </citation>
    <scope>NUCLEOTIDE SEQUENCE [LARGE SCALE GENOMIC DNA]</scope>
    <source>
        <strain evidence="6">cai42</strain>
    </source>
</reference>
<feature type="active site" description="Proton donor/acceptor" evidence="2">
    <location>
        <position position="191"/>
    </location>
</feature>
<keyword evidence="3" id="KW-0479">Metal-binding</keyword>
<name>A0A159YYD4_9RHOB</name>
<gene>
    <name evidence="5" type="ORF">AKL17_0230</name>
</gene>
<dbReference type="PANTHER" id="PTHR10907:SF47">
    <property type="entry name" value="REGUCALCIN"/>
    <property type="match status" value="1"/>
</dbReference>
<dbReference type="InterPro" id="IPR005511">
    <property type="entry name" value="SMP-30"/>
</dbReference>
<feature type="binding site" evidence="3">
    <location>
        <position position="143"/>
    </location>
    <ligand>
        <name>a divalent metal cation</name>
        <dbReference type="ChEBI" id="CHEBI:60240"/>
    </ligand>
</feature>
<dbReference type="SUPFAM" id="SSF63829">
    <property type="entry name" value="Calcium-dependent phosphotriesterase"/>
    <property type="match status" value="1"/>
</dbReference>
<evidence type="ECO:0000256" key="2">
    <source>
        <dbReference type="PIRSR" id="PIRSR605511-1"/>
    </source>
</evidence>
<feature type="binding site" evidence="3">
    <location>
        <position position="96"/>
    </location>
    <ligand>
        <name>substrate</name>
    </ligand>
</feature>
<dbReference type="GO" id="GO:0005509">
    <property type="term" value="F:calcium ion binding"/>
    <property type="evidence" value="ECO:0007669"/>
    <property type="project" value="TreeGrafter"/>
</dbReference>
<feature type="binding site" evidence="3">
    <location>
        <position position="15"/>
    </location>
    <ligand>
        <name>a divalent metal cation</name>
        <dbReference type="ChEBI" id="CHEBI:60240"/>
    </ligand>
</feature>
<evidence type="ECO:0000259" key="4">
    <source>
        <dbReference type="Pfam" id="PF08450"/>
    </source>
</evidence>
<evidence type="ECO:0000256" key="1">
    <source>
        <dbReference type="ARBA" id="ARBA00008853"/>
    </source>
</evidence>
<evidence type="ECO:0000256" key="3">
    <source>
        <dbReference type="PIRSR" id="PIRSR605511-2"/>
    </source>
</evidence>
<dbReference type="InterPro" id="IPR011042">
    <property type="entry name" value="6-blade_b-propeller_TolB-like"/>
</dbReference>
<dbReference type="EMBL" id="CP012661">
    <property type="protein sequence ID" value="AMY67492.1"/>
    <property type="molecule type" value="Genomic_DNA"/>
</dbReference>
<keyword evidence="6" id="KW-1185">Reference proteome</keyword>
<accession>A0A159YYD4</accession>
<proteinExistence type="inferred from homology"/>
<dbReference type="Gene3D" id="2.120.10.30">
    <property type="entry name" value="TolB, C-terminal domain"/>
    <property type="match status" value="1"/>
</dbReference>
<dbReference type="Pfam" id="PF08450">
    <property type="entry name" value="SGL"/>
    <property type="match status" value="1"/>
</dbReference>
<comment type="cofactor">
    <cofactor evidence="3">
        <name>Zn(2+)</name>
        <dbReference type="ChEBI" id="CHEBI:29105"/>
    </cofactor>
    <text evidence="3">Binds 1 divalent metal cation per subunit.</text>
</comment>
<comment type="similarity">
    <text evidence="1">Belongs to the SMP-30/CGR1 family.</text>
</comment>
<protein>
    <submittedName>
        <fullName evidence="5">SMP-30/gluconolaconase/LRE domain-containing protein</fullName>
    </submittedName>
</protein>